<organism evidence="6 7">
    <name type="scientific">Candidatus Clostridium stratigraminis</name>
    <dbReference type="NCBI Taxonomy" id="3381661"/>
    <lineage>
        <taxon>Bacteria</taxon>
        <taxon>Bacillati</taxon>
        <taxon>Bacillota</taxon>
        <taxon>Clostridia</taxon>
        <taxon>Eubacteriales</taxon>
        <taxon>Clostridiaceae</taxon>
        <taxon>Clostridium</taxon>
    </lineage>
</organism>
<evidence type="ECO:0000256" key="2">
    <source>
        <dbReference type="ARBA" id="ARBA00023125"/>
    </source>
</evidence>
<dbReference type="SUPFAM" id="SSF46785">
    <property type="entry name" value="Winged helix' DNA-binding domain"/>
    <property type="match status" value="1"/>
</dbReference>
<dbReference type="SMART" id="SM00345">
    <property type="entry name" value="HTH_GNTR"/>
    <property type="match status" value="1"/>
</dbReference>
<accession>A0ABW8T6B4</accession>
<dbReference type="PROSITE" id="PS50949">
    <property type="entry name" value="HTH_GNTR"/>
    <property type="match status" value="1"/>
</dbReference>
<keyword evidence="1" id="KW-0805">Transcription regulation</keyword>
<dbReference type="PANTHER" id="PTHR43537">
    <property type="entry name" value="TRANSCRIPTIONAL REGULATOR, GNTR FAMILY"/>
    <property type="match status" value="1"/>
</dbReference>
<feature type="coiled-coil region" evidence="4">
    <location>
        <begin position="116"/>
        <end position="175"/>
    </location>
</feature>
<evidence type="ECO:0000256" key="1">
    <source>
        <dbReference type="ARBA" id="ARBA00023015"/>
    </source>
</evidence>
<keyword evidence="7" id="KW-1185">Reference proteome</keyword>
<reference evidence="6 7" key="1">
    <citation type="submission" date="2024-11" db="EMBL/GenBank/DDBJ databases">
        <authorList>
            <person name="Heng Y.C."/>
            <person name="Lim A.C.H."/>
            <person name="Lee J.K.Y."/>
            <person name="Kittelmann S."/>
        </authorList>
    </citation>
    <scope>NUCLEOTIDE SEQUENCE [LARGE SCALE GENOMIC DNA]</scope>
    <source>
        <strain evidence="6 7">WILCCON 0185</strain>
    </source>
</reference>
<dbReference type="RefSeq" id="WP_406769704.1">
    <property type="nucleotide sequence ID" value="NZ_JBJHZZ010000005.1"/>
</dbReference>
<keyword evidence="3" id="KW-0804">Transcription</keyword>
<evidence type="ECO:0000313" key="6">
    <source>
        <dbReference type="EMBL" id="MFL0247252.1"/>
    </source>
</evidence>
<protein>
    <submittedName>
        <fullName evidence="6">GntR family transcriptional regulator</fullName>
    </submittedName>
</protein>
<evidence type="ECO:0000256" key="3">
    <source>
        <dbReference type="ARBA" id="ARBA00023163"/>
    </source>
</evidence>
<dbReference type="InterPro" id="IPR000524">
    <property type="entry name" value="Tscrpt_reg_HTH_GntR"/>
</dbReference>
<keyword evidence="2" id="KW-0238">DNA-binding</keyword>
<comment type="caution">
    <text evidence="6">The sequence shown here is derived from an EMBL/GenBank/DDBJ whole genome shotgun (WGS) entry which is preliminary data.</text>
</comment>
<dbReference type="Pfam" id="PF00392">
    <property type="entry name" value="GntR"/>
    <property type="match status" value="1"/>
</dbReference>
<dbReference type="Gene3D" id="1.10.10.10">
    <property type="entry name" value="Winged helix-like DNA-binding domain superfamily/Winged helix DNA-binding domain"/>
    <property type="match status" value="1"/>
</dbReference>
<dbReference type="InterPro" id="IPR036388">
    <property type="entry name" value="WH-like_DNA-bd_sf"/>
</dbReference>
<evidence type="ECO:0000313" key="7">
    <source>
        <dbReference type="Proteomes" id="UP001623591"/>
    </source>
</evidence>
<sequence>MDYIDKLVESTDFSQNKPISDVVYESLRKTIISGIIPVGERIIEKEYAERLNISRTPIREALRRLEMEELVEYLPRKGVVVKKVSTEDVIEIYKIRHSLEVLAAINAMDNITLEEINEIEELLDLTEEQNRAGKVEEVIKLFGEFNTRIYRASRMKRLESMISRLNEYLQRFRNISISENERREEGIKEHREILKAIIEKDKEGIEFIIKKHLEYSLIIVTSEIKD</sequence>
<proteinExistence type="predicted"/>
<dbReference type="SUPFAM" id="SSF48008">
    <property type="entry name" value="GntR ligand-binding domain-like"/>
    <property type="match status" value="1"/>
</dbReference>
<dbReference type="Gene3D" id="1.20.120.530">
    <property type="entry name" value="GntR ligand-binding domain-like"/>
    <property type="match status" value="1"/>
</dbReference>
<dbReference type="InterPro" id="IPR008920">
    <property type="entry name" value="TF_FadR/GntR_C"/>
</dbReference>
<dbReference type="Pfam" id="PF07729">
    <property type="entry name" value="FCD"/>
    <property type="match status" value="1"/>
</dbReference>
<dbReference type="InterPro" id="IPR036390">
    <property type="entry name" value="WH_DNA-bd_sf"/>
</dbReference>
<dbReference type="InterPro" id="IPR011711">
    <property type="entry name" value="GntR_C"/>
</dbReference>
<dbReference type="SMART" id="SM00895">
    <property type="entry name" value="FCD"/>
    <property type="match status" value="1"/>
</dbReference>
<dbReference type="Proteomes" id="UP001623591">
    <property type="component" value="Unassembled WGS sequence"/>
</dbReference>
<feature type="domain" description="HTH gntR-type" evidence="5">
    <location>
        <begin position="17"/>
        <end position="84"/>
    </location>
</feature>
<name>A0ABW8T6B4_9CLOT</name>
<dbReference type="PANTHER" id="PTHR43537:SF24">
    <property type="entry name" value="GLUCONATE OPERON TRANSCRIPTIONAL REPRESSOR"/>
    <property type="match status" value="1"/>
</dbReference>
<evidence type="ECO:0000256" key="4">
    <source>
        <dbReference type="SAM" id="Coils"/>
    </source>
</evidence>
<gene>
    <name evidence="6" type="ORF">ACJDUG_09725</name>
</gene>
<evidence type="ECO:0000259" key="5">
    <source>
        <dbReference type="PROSITE" id="PS50949"/>
    </source>
</evidence>
<keyword evidence="4" id="KW-0175">Coiled coil</keyword>
<dbReference type="EMBL" id="JBJHZZ010000005">
    <property type="protein sequence ID" value="MFL0247252.1"/>
    <property type="molecule type" value="Genomic_DNA"/>
</dbReference>
<dbReference type="CDD" id="cd07377">
    <property type="entry name" value="WHTH_GntR"/>
    <property type="match status" value="1"/>
</dbReference>